<evidence type="ECO:0000313" key="1">
    <source>
        <dbReference type="EMBL" id="MZH55720.1"/>
    </source>
</evidence>
<dbReference type="Proteomes" id="UP000604383">
    <property type="component" value="Unassembled WGS sequence"/>
</dbReference>
<sequence length="27" mass="3421">EKLKSCRFDKYLYKPTIAYEEYRSEFI</sequence>
<gene>
    <name evidence="1" type="ORF">GT664_08105</name>
</gene>
<organism evidence="1 2">
    <name type="scientific">Clostridium innocuum</name>
    <dbReference type="NCBI Taxonomy" id="1522"/>
    <lineage>
        <taxon>Bacteria</taxon>
        <taxon>Bacillati</taxon>
        <taxon>Bacillota</taxon>
        <taxon>Clostridia</taxon>
        <taxon>Eubacteriales</taxon>
        <taxon>Clostridiaceae</taxon>
        <taxon>Clostridium</taxon>
    </lineage>
</organism>
<proteinExistence type="predicted"/>
<evidence type="ECO:0000313" key="2">
    <source>
        <dbReference type="Proteomes" id="UP000604383"/>
    </source>
</evidence>
<accession>A0AB36B5H5</accession>
<feature type="non-terminal residue" evidence="1">
    <location>
        <position position="1"/>
    </location>
</feature>
<reference evidence="1" key="1">
    <citation type="journal article" date="2019" name="Nat. Med.">
        <title>A library of human gut bacterial isolates paired with longitudinal multiomics data enables mechanistic microbiome research.</title>
        <authorList>
            <person name="Poyet M."/>
            <person name="Groussin M."/>
            <person name="Gibbons S.M."/>
            <person name="Avila-Pacheco J."/>
            <person name="Jiang X."/>
            <person name="Kearney S.M."/>
            <person name="Perrotta A.R."/>
            <person name="Berdy B."/>
            <person name="Zhao S."/>
            <person name="Lieberman T.D."/>
            <person name="Swanson P.K."/>
            <person name="Smith M."/>
            <person name="Roesemann S."/>
            <person name="Alexander J.E."/>
            <person name="Rich S.A."/>
            <person name="Livny J."/>
            <person name="Vlamakis H."/>
            <person name="Clish C."/>
            <person name="Bullock K."/>
            <person name="Deik A."/>
            <person name="Scott J."/>
            <person name="Pierce K.A."/>
            <person name="Xavier R.J."/>
            <person name="Alm E.J."/>
        </authorList>
    </citation>
    <scope>NUCLEOTIDE SEQUENCE</scope>
    <source>
        <strain evidence="1">BIOML-A12</strain>
    </source>
</reference>
<dbReference type="EMBL" id="WWTN01000011">
    <property type="protein sequence ID" value="MZH55720.1"/>
    <property type="molecule type" value="Genomic_DNA"/>
</dbReference>
<name>A0AB36B5H5_CLOIN</name>
<comment type="caution">
    <text evidence="1">The sequence shown here is derived from an EMBL/GenBank/DDBJ whole genome shotgun (WGS) entry which is preliminary data.</text>
</comment>
<dbReference type="AlphaFoldDB" id="A0AB36B5H5"/>
<protein>
    <submittedName>
        <fullName evidence="1">Helix-turn-helix domain-containing protein</fullName>
    </submittedName>
</protein>